<evidence type="ECO:0000256" key="2">
    <source>
        <dbReference type="ARBA" id="ARBA00022554"/>
    </source>
</evidence>
<comment type="subunit">
    <text evidence="6">Component of the PI(3,5)P2 regulatory complex at least composed of ATG18, SAC/FIG4, FAB1 and VAC14.</text>
</comment>
<dbReference type="PROSITE" id="PS50275">
    <property type="entry name" value="SAC"/>
    <property type="match status" value="1"/>
</dbReference>
<keyword evidence="2" id="KW-0926">Vacuole</keyword>
<dbReference type="PANTHER" id="PTHR45738:SF16">
    <property type="entry name" value="SAC DOMAIN, PHOSPHOINOSITIDE PHOSPHATASE SAC, PLANT-RELATED"/>
    <property type="match status" value="1"/>
</dbReference>
<evidence type="ECO:0000256" key="7">
    <source>
        <dbReference type="SAM" id="MobiDB-lite"/>
    </source>
</evidence>
<name>A0A2U1MI81_ARTAN</name>
<comment type="catalytic activity">
    <reaction evidence="5">
        <text>a 1,2-diacyl-sn-glycero-3-phospho-(1D-myo-inositol-3,5-bisphosphate) + H2O = a 1,2-diacyl-sn-glycero-3-phospho-(1D-myo-inositol-3-phosphate) + phosphate</text>
        <dbReference type="Rhea" id="RHEA:32955"/>
        <dbReference type="ChEBI" id="CHEBI:15377"/>
        <dbReference type="ChEBI" id="CHEBI:43474"/>
        <dbReference type="ChEBI" id="CHEBI:57923"/>
        <dbReference type="ChEBI" id="CHEBI:58088"/>
    </reaction>
</comment>
<reference evidence="10 11" key="1">
    <citation type="journal article" date="2018" name="Mol. Plant">
        <title>The genome of Artemisia annua provides insight into the evolution of Asteraceae family and artemisinin biosynthesis.</title>
        <authorList>
            <person name="Shen Q."/>
            <person name="Zhang L."/>
            <person name="Liao Z."/>
            <person name="Wang S."/>
            <person name="Yan T."/>
            <person name="Shi P."/>
            <person name="Liu M."/>
            <person name="Fu X."/>
            <person name="Pan Q."/>
            <person name="Wang Y."/>
            <person name="Lv Z."/>
            <person name="Lu X."/>
            <person name="Zhang F."/>
            <person name="Jiang W."/>
            <person name="Ma Y."/>
            <person name="Chen M."/>
            <person name="Hao X."/>
            <person name="Li L."/>
            <person name="Tang Y."/>
            <person name="Lv G."/>
            <person name="Zhou Y."/>
            <person name="Sun X."/>
            <person name="Brodelius P.E."/>
            <person name="Rose J.K.C."/>
            <person name="Tang K."/>
        </authorList>
    </citation>
    <scope>NUCLEOTIDE SEQUENCE [LARGE SCALE GENOMIC DNA]</scope>
    <source>
        <strain evidence="11">cv. Huhao1</strain>
        <tissue evidence="10">Leaf</tissue>
    </source>
</reference>
<organism evidence="10 11">
    <name type="scientific">Artemisia annua</name>
    <name type="common">Sweet wormwood</name>
    <dbReference type="NCBI Taxonomy" id="35608"/>
    <lineage>
        <taxon>Eukaryota</taxon>
        <taxon>Viridiplantae</taxon>
        <taxon>Streptophyta</taxon>
        <taxon>Embryophyta</taxon>
        <taxon>Tracheophyta</taxon>
        <taxon>Spermatophyta</taxon>
        <taxon>Magnoliopsida</taxon>
        <taxon>eudicotyledons</taxon>
        <taxon>Gunneridae</taxon>
        <taxon>Pentapetalae</taxon>
        <taxon>asterids</taxon>
        <taxon>campanulids</taxon>
        <taxon>Asterales</taxon>
        <taxon>Asteraceae</taxon>
        <taxon>Asteroideae</taxon>
        <taxon>Anthemideae</taxon>
        <taxon>Artemisiinae</taxon>
        <taxon>Artemisia</taxon>
    </lineage>
</organism>
<dbReference type="OrthoDB" id="405996at2759"/>
<dbReference type="GO" id="GO:0046856">
    <property type="term" value="P:phosphatidylinositol dephosphorylation"/>
    <property type="evidence" value="ECO:0007669"/>
    <property type="project" value="InterPro"/>
</dbReference>
<keyword evidence="11" id="KW-1185">Reference proteome</keyword>
<feature type="domain" description="SAC" evidence="9">
    <location>
        <begin position="145"/>
        <end position="711"/>
    </location>
</feature>
<feature type="transmembrane region" description="Helical" evidence="8">
    <location>
        <begin position="76"/>
        <end position="96"/>
    </location>
</feature>
<comment type="subcellular location">
    <subcellularLocation>
        <location evidence="1">Vacuole membrane</location>
        <topology evidence="1">Peripheral membrane protein</topology>
    </subcellularLocation>
</comment>
<dbReference type="STRING" id="35608.A0A2U1MI81"/>
<feature type="region of interest" description="Disordered" evidence="7">
    <location>
        <begin position="815"/>
        <end position="865"/>
    </location>
</feature>
<dbReference type="GO" id="GO:0005774">
    <property type="term" value="C:vacuolar membrane"/>
    <property type="evidence" value="ECO:0007669"/>
    <property type="project" value="UniProtKB-SubCell"/>
</dbReference>
<protein>
    <submittedName>
        <fullName evidence="10">SAC domain, Phosphoinositide phosphatase SAC</fullName>
    </submittedName>
</protein>
<evidence type="ECO:0000256" key="5">
    <source>
        <dbReference type="ARBA" id="ARBA00023337"/>
    </source>
</evidence>
<keyword evidence="3" id="KW-0378">Hydrolase</keyword>
<dbReference type="GO" id="GO:0043813">
    <property type="term" value="F:phosphatidylinositol-3,5-bisphosphate 5-phosphatase activity"/>
    <property type="evidence" value="ECO:0007669"/>
    <property type="project" value="InterPro"/>
</dbReference>
<evidence type="ECO:0000313" key="10">
    <source>
        <dbReference type="EMBL" id="PWA60975.1"/>
    </source>
</evidence>
<dbReference type="InterPro" id="IPR043573">
    <property type="entry name" value="Fig4-like"/>
</dbReference>
<evidence type="ECO:0000256" key="8">
    <source>
        <dbReference type="SAM" id="Phobius"/>
    </source>
</evidence>
<comment type="caution">
    <text evidence="10">The sequence shown here is derived from an EMBL/GenBank/DDBJ whole genome shotgun (WGS) entry which is preliminary data.</text>
</comment>
<dbReference type="Pfam" id="PF02383">
    <property type="entry name" value="Syja_N"/>
    <property type="match status" value="2"/>
</dbReference>
<evidence type="ECO:0000256" key="6">
    <source>
        <dbReference type="ARBA" id="ARBA00023464"/>
    </source>
</evidence>
<dbReference type="PANTHER" id="PTHR45738">
    <property type="entry name" value="POLYPHOSPHOINOSITIDE PHOSPHATASE"/>
    <property type="match status" value="1"/>
</dbReference>
<keyword evidence="8" id="KW-1133">Transmembrane helix</keyword>
<dbReference type="EMBL" id="PKPP01005213">
    <property type="protein sequence ID" value="PWA60975.1"/>
    <property type="molecule type" value="Genomic_DNA"/>
</dbReference>
<proteinExistence type="predicted"/>
<evidence type="ECO:0000313" key="11">
    <source>
        <dbReference type="Proteomes" id="UP000245207"/>
    </source>
</evidence>
<gene>
    <name evidence="10" type="ORF">CTI12_AA377580</name>
</gene>
<evidence type="ECO:0000256" key="3">
    <source>
        <dbReference type="ARBA" id="ARBA00022801"/>
    </source>
</evidence>
<dbReference type="Proteomes" id="UP000245207">
    <property type="component" value="Unassembled WGS sequence"/>
</dbReference>
<dbReference type="AlphaFoldDB" id="A0A2U1MI81"/>
<accession>A0A2U1MI81</accession>
<dbReference type="InterPro" id="IPR002013">
    <property type="entry name" value="SAC_dom"/>
</dbReference>
<keyword evidence="8" id="KW-0812">Transmembrane</keyword>
<evidence type="ECO:0000256" key="1">
    <source>
        <dbReference type="ARBA" id="ARBA00004148"/>
    </source>
</evidence>
<keyword evidence="4 8" id="KW-0472">Membrane</keyword>
<evidence type="ECO:0000259" key="9">
    <source>
        <dbReference type="PROSITE" id="PS50275"/>
    </source>
</evidence>
<sequence>MKSPQETKLQIAECDLNFYMIGRSKDRSAWRVLKIDRSEPAELNITEDPTTYSEIECSELLKRVHEGNKSTGGLRFVNTCYGIVGFIKFLGPYYMLLITKRRKIGVICGHAIYGIAKSEILPIPNSTVQPSVAYSKNENRYKKLLCSMDLTKDFYFSYSYRVMHCFQKNLSTHETGTYLNETMFVWNEFLTSTIKSQLRNNLWTVALVYGYFKQVTLSIAEKDFKLTLIARRSRHYAGTRYLKRGVNEKGRVANDVETEQIVFEDVPEGCPVQISSVVQNRGSIPLFWSQETSRLNIKPDIILSKKDQKYDATRLHFQNLTKRYGNPIIILNLIKTKEKRPRESLLRVEFAHAIESINKDLPEENRLKFLHWDLNKYSRNKSTNVLALLGKVAAYALNLTGFFYCQVIPFSKSQELLNPSRADNDDRYSFQTKNYDSDNLKTQFSGFCERNNGKYLKRGVNEKGRVANDVETEQIVFEDVPEGCPVQISSVVQNRGSIPLFWSQETSRLNIKPDIILSKKDQKYDATRLHFQNLTKRYGNPIIILNLIKTKEKRPRESLLRVEFAHAIESINKDLPEENRLKFLHWDLNKYSRNKSTNVLALLGKVAAYALNLTGFFYCQVIPFSKSQELLDPSSFKPPTYQTGVLRTNCIDCLDRTNVAQFAYGWAALGRQLHTIGYIDTPSIELDSDLADVLMRIYERMGDTLALQYGGSAAHNKIFCQRRGQWKAATQSQEFFRTLQRYYSNAYMDAEKQDAINVFLGHYQPQIGRPALWELDSDQHCNVGSQSSNVFVERSRLIKRSLSVGNILYDGNNLRDENSPIGLTQSNEELEQPYSDRTQGDSSESLHEISCESDSSYPRYPNSIPEEMPNSDRIFYNKNSFNCSNFLDVDWLSSSANSCEDETYERSTLVGSPMGGGQSSDNVVNEMCTFASDSEISPNVKDGRNLIGGGFSDRFAEWVTHGDIMLPMNRFAVNNA</sequence>
<evidence type="ECO:0000256" key="4">
    <source>
        <dbReference type="ARBA" id="ARBA00023136"/>
    </source>
</evidence>